<evidence type="ECO:0000313" key="2">
    <source>
        <dbReference type="Proteomes" id="UP000276254"/>
    </source>
</evidence>
<dbReference type="EMBL" id="CP032829">
    <property type="protein sequence ID" value="AYJ85517.1"/>
    <property type="molecule type" value="Genomic_DNA"/>
</dbReference>
<accession>A0A494T878</accession>
<dbReference type="Proteomes" id="UP000276254">
    <property type="component" value="Chromosome"/>
</dbReference>
<organism evidence="1 2">
    <name type="scientific">Sphingomonas paeninsulae</name>
    <dbReference type="NCBI Taxonomy" id="2319844"/>
    <lineage>
        <taxon>Bacteria</taxon>
        <taxon>Pseudomonadati</taxon>
        <taxon>Pseudomonadota</taxon>
        <taxon>Alphaproteobacteria</taxon>
        <taxon>Sphingomonadales</taxon>
        <taxon>Sphingomonadaceae</taxon>
        <taxon>Sphingomonas</taxon>
    </lineage>
</organism>
<reference evidence="1 2" key="1">
    <citation type="submission" date="2018-09" db="EMBL/GenBank/DDBJ databases">
        <title>Sphingomonas peninsula sp. nov., isolated from fildes peninsula, Antarctic soil.</title>
        <authorList>
            <person name="Yingchao G."/>
        </authorList>
    </citation>
    <scope>NUCLEOTIDE SEQUENCE [LARGE SCALE GENOMIC DNA]</scope>
    <source>
        <strain evidence="1 2">YZ-8</strain>
    </source>
</reference>
<dbReference type="OrthoDB" id="7597252at2"/>
<name>A0A494T878_SPHPE</name>
<protein>
    <submittedName>
        <fullName evidence="1">Uncharacterized protein</fullName>
    </submittedName>
</protein>
<dbReference type="AlphaFoldDB" id="A0A494T878"/>
<sequence length="226" mass="25055">MVIAPAHYQNVKPYVAAPEAFDWSNPTELVSGSYRVKDIIRMGATEVVVRLDGASGGTRYFRKLDGTHVLGKICRLVRKPKAFDWSNPTELVSPLYGRVTHVTTDHPYNKMGAYYTNDAAITRVTFDTGKSWYYVTKTGIYSGNTDTLVRKPLPVAASKEFFVVWRDGGNSPKYRHATYALAVTEAQRLSKVNPGAVFTVLKSVSAVTTPRPPKPPVMETQTTTYA</sequence>
<keyword evidence="2" id="KW-1185">Reference proteome</keyword>
<proteinExistence type="predicted"/>
<gene>
    <name evidence="1" type="ORF">D3Y57_05400</name>
</gene>
<evidence type="ECO:0000313" key="1">
    <source>
        <dbReference type="EMBL" id="AYJ85517.1"/>
    </source>
</evidence>
<dbReference type="KEGG" id="spha:D3Y57_05400"/>